<dbReference type="Proteomes" id="UP000472839">
    <property type="component" value="Unassembled WGS sequence"/>
</dbReference>
<dbReference type="GO" id="GO:0003677">
    <property type="term" value="F:DNA binding"/>
    <property type="evidence" value="ECO:0007669"/>
    <property type="project" value="InterPro"/>
</dbReference>
<dbReference type="RefSeq" id="WP_152241119.1">
    <property type="nucleotide sequence ID" value="NZ_WFKI01000108.1"/>
</dbReference>
<name>A0A6L4WN25_9BACT</name>
<dbReference type="Pfam" id="PF01609">
    <property type="entry name" value="DDE_Tnp_1"/>
    <property type="match status" value="1"/>
</dbReference>
<dbReference type="GO" id="GO:0004803">
    <property type="term" value="F:transposase activity"/>
    <property type="evidence" value="ECO:0007669"/>
    <property type="project" value="InterPro"/>
</dbReference>
<feature type="domain" description="Transposase IS4-like" evidence="2">
    <location>
        <begin position="220"/>
        <end position="366"/>
    </location>
</feature>
<evidence type="ECO:0000313" key="5">
    <source>
        <dbReference type="Proteomes" id="UP000472839"/>
    </source>
</evidence>
<feature type="region of interest" description="Disordered" evidence="1">
    <location>
        <begin position="162"/>
        <end position="185"/>
    </location>
</feature>
<comment type="caution">
    <text evidence="4">The sequence shown here is derived from an EMBL/GenBank/DDBJ whole genome shotgun (WGS) entry which is preliminary data.</text>
</comment>
<dbReference type="GO" id="GO:0006313">
    <property type="term" value="P:DNA transposition"/>
    <property type="evidence" value="ECO:0007669"/>
    <property type="project" value="InterPro"/>
</dbReference>
<feature type="domain" description="Transposase InsH N-terminal" evidence="3">
    <location>
        <begin position="38"/>
        <end position="119"/>
    </location>
</feature>
<evidence type="ECO:0000256" key="1">
    <source>
        <dbReference type="SAM" id="MobiDB-lite"/>
    </source>
</evidence>
<evidence type="ECO:0000259" key="3">
    <source>
        <dbReference type="Pfam" id="PF05598"/>
    </source>
</evidence>
<dbReference type="InterPro" id="IPR002559">
    <property type="entry name" value="Transposase_11"/>
</dbReference>
<proteinExistence type="predicted"/>
<dbReference type="Pfam" id="PF05598">
    <property type="entry name" value="DUF772"/>
    <property type="match status" value="1"/>
</dbReference>
<dbReference type="EMBL" id="WFKK01000118">
    <property type="protein sequence ID" value="KAB7882968.1"/>
    <property type="molecule type" value="Genomic_DNA"/>
</dbReference>
<sequence>MKKIIPSLSKIWLKVTNLEQTLFPQLQEMLGDLSTKEQKLIKILDFAQIEKNITVVNITNTPKDRIEMARSFIAKSVYNLQTTRDLIDRLKVDKTLRVLCGWRYSNEIPSESKFSRFFKELSDLKIAQKTHKQFVEEYLSDEIFFYNSSDSTKIPLRQKAVKKEKINKPKKKRGRPRKGETPIPKEPTILEKQKNMQTTNEMLELISTDCGVGIKQNSQGNREVWIGGKLHLSVVDGDIPITAIYSGANVHDSSVSLPLIQETSSKVTYLYDLQDAAYDCDIIKFFSKQNNHRAIIDINPKNSKKSKEKLELEKREIEMHKRLKIHTPSYEHHYNQRSSVERVNAYLKDNFGCNKIYYQGASKVASVLAFGVLSVCIHQALKLVT</sequence>
<reference evidence="4 5" key="1">
    <citation type="submission" date="2019-10" db="EMBL/GenBank/DDBJ databases">
        <title>Poseidonibacter ostreae sp. nov., isolated from the gut of the Ostrea denselamellosa.</title>
        <authorList>
            <person name="Choi A."/>
        </authorList>
    </citation>
    <scope>NUCLEOTIDE SEQUENCE [LARGE SCALE GENOMIC DNA]</scope>
    <source>
        <strain evidence="4 5">SJOD-M-33</strain>
    </source>
</reference>
<dbReference type="InterPro" id="IPR008490">
    <property type="entry name" value="Transposase_InsH_N"/>
</dbReference>
<protein>
    <submittedName>
        <fullName evidence="4">Transposase</fullName>
    </submittedName>
</protein>
<dbReference type="AlphaFoldDB" id="A0A6L4WN25"/>
<accession>A0A6L4WN25</accession>
<organism evidence="4 5">
    <name type="scientific">Poseidonibacter ostreae</name>
    <dbReference type="NCBI Taxonomy" id="2654171"/>
    <lineage>
        <taxon>Bacteria</taxon>
        <taxon>Pseudomonadati</taxon>
        <taxon>Campylobacterota</taxon>
        <taxon>Epsilonproteobacteria</taxon>
        <taxon>Campylobacterales</taxon>
        <taxon>Arcobacteraceae</taxon>
        <taxon>Poseidonibacter</taxon>
    </lineage>
</organism>
<evidence type="ECO:0000313" key="4">
    <source>
        <dbReference type="EMBL" id="KAB7882968.1"/>
    </source>
</evidence>
<evidence type="ECO:0000259" key="2">
    <source>
        <dbReference type="Pfam" id="PF01609"/>
    </source>
</evidence>
<gene>
    <name evidence="4" type="ORF">GBG19_16365</name>
</gene>